<sequence>MRGHHRVLFSGGVQVLFDTVHGIHGILEGADEQIDFAGIGDRVACREDAGMADRAVGTAFDKIVFVESELHYIPKSNRLFAGEAVVDDHCVGNYCPMLTADREGNGFDFALAIRMEGANLRFQKQCAAVVAEAFNAMFMSTQFIAAAGQRHTVCDSQQFVRLLDRRVSASRKENLFVTECVQAVRDVMQIGPFELLRTVHRQLVRRDDAAAVCKDHCFRIMMGTIAGADIENARDFGDQADFRIQTYGRMERQALRDAIGKELFAGDRCQTAHIP</sequence>
<dbReference type="EMBL" id="VSSQ01005080">
    <property type="protein sequence ID" value="MPM27757.1"/>
    <property type="molecule type" value="Genomic_DNA"/>
</dbReference>
<gene>
    <name evidence="1" type="ORF">SDC9_74271</name>
</gene>
<protein>
    <submittedName>
        <fullName evidence="1">Uncharacterized protein</fullName>
    </submittedName>
</protein>
<accession>A0A644YHK8</accession>
<name>A0A644YHK8_9ZZZZ</name>
<dbReference type="AlphaFoldDB" id="A0A644YHK8"/>
<comment type="caution">
    <text evidence="1">The sequence shown here is derived from an EMBL/GenBank/DDBJ whole genome shotgun (WGS) entry which is preliminary data.</text>
</comment>
<proteinExistence type="predicted"/>
<evidence type="ECO:0000313" key="1">
    <source>
        <dbReference type="EMBL" id="MPM27757.1"/>
    </source>
</evidence>
<reference evidence="1" key="1">
    <citation type="submission" date="2019-08" db="EMBL/GenBank/DDBJ databases">
        <authorList>
            <person name="Kucharzyk K."/>
            <person name="Murdoch R.W."/>
            <person name="Higgins S."/>
            <person name="Loffler F."/>
        </authorList>
    </citation>
    <scope>NUCLEOTIDE SEQUENCE</scope>
</reference>
<organism evidence="1">
    <name type="scientific">bioreactor metagenome</name>
    <dbReference type="NCBI Taxonomy" id="1076179"/>
    <lineage>
        <taxon>unclassified sequences</taxon>
        <taxon>metagenomes</taxon>
        <taxon>ecological metagenomes</taxon>
    </lineage>
</organism>